<accession>A0ABT2JMC5</accession>
<organism evidence="2 3">
    <name type="scientific">Streptomyces gossypii</name>
    <dbReference type="NCBI Taxonomy" id="2883101"/>
    <lineage>
        <taxon>Bacteria</taxon>
        <taxon>Bacillati</taxon>
        <taxon>Actinomycetota</taxon>
        <taxon>Actinomycetes</taxon>
        <taxon>Kitasatosporales</taxon>
        <taxon>Streptomycetaceae</taxon>
        <taxon>Streptomyces</taxon>
    </lineage>
</organism>
<proteinExistence type="inferred from homology"/>
<dbReference type="InterPro" id="IPR003718">
    <property type="entry name" value="OsmC/Ohr_fam"/>
</dbReference>
<gene>
    <name evidence="2" type="ORF">LHJ74_03625</name>
</gene>
<evidence type="ECO:0000313" key="3">
    <source>
        <dbReference type="Proteomes" id="UP001156389"/>
    </source>
</evidence>
<dbReference type="PANTHER" id="PTHR33797">
    <property type="entry name" value="ORGANIC HYDROPEROXIDE RESISTANCE PROTEIN-LIKE"/>
    <property type="match status" value="1"/>
</dbReference>
<name>A0ABT2JMC5_9ACTN</name>
<keyword evidence="3" id="KW-1185">Reference proteome</keyword>
<evidence type="ECO:0000256" key="1">
    <source>
        <dbReference type="ARBA" id="ARBA00007378"/>
    </source>
</evidence>
<comment type="similarity">
    <text evidence="1">Belongs to the OsmC/Ohr family.</text>
</comment>
<dbReference type="InterPro" id="IPR036102">
    <property type="entry name" value="OsmC/Ohrsf"/>
</dbReference>
<dbReference type="PANTHER" id="PTHR33797:SF2">
    <property type="entry name" value="ORGANIC HYDROPEROXIDE RESISTANCE PROTEIN-LIKE"/>
    <property type="match status" value="1"/>
</dbReference>
<sequence length="155" mass="16336">MTVQTLYTTEAVSAGDGRDGTVRSLDGMLDLPLAAPAELGGAGGATNPEQLFAAGYAACFHSALRLAARQGRIRLRGDTVTARVALGKDPDGFLLTAEVHVVLPALDQETAERLTHDAHQRCPYSRAVRDTMHVALHTTTPLRPAVAAEDASPPQ</sequence>
<dbReference type="EMBL" id="JAJAGO010000002">
    <property type="protein sequence ID" value="MCT2589033.1"/>
    <property type="molecule type" value="Genomic_DNA"/>
</dbReference>
<reference evidence="2 3" key="1">
    <citation type="submission" date="2021-10" db="EMBL/GenBank/DDBJ databases">
        <title>Streptomyces gossypii sp. nov., isolated from soil collected from cotton field.</title>
        <authorList>
            <person name="Ge X."/>
            <person name="Chen X."/>
            <person name="Liu W."/>
        </authorList>
    </citation>
    <scope>NUCLEOTIDE SEQUENCE [LARGE SCALE GENOMIC DNA]</scope>
    <source>
        <strain evidence="2 3">N2-109</strain>
    </source>
</reference>
<dbReference type="InterPro" id="IPR015946">
    <property type="entry name" value="KH_dom-like_a/b"/>
</dbReference>
<evidence type="ECO:0000313" key="2">
    <source>
        <dbReference type="EMBL" id="MCT2589033.1"/>
    </source>
</evidence>
<dbReference type="NCBIfam" id="TIGR03561">
    <property type="entry name" value="organ_hyd_perox"/>
    <property type="match status" value="1"/>
</dbReference>
<dbReference type="Gene3D" id="2.20.25.10">
    <property type="match status" value="1"/>
</dbReference>
<dbReference type="RefSeq" id="WP_260216025.1">
    <property type="nucleotide sequence ID" value="NZ_JAJAGO010000002.1"/>
</dbReference>
<protein>
    <submittedName>
        <fullName evidence="2">Organic hydroperoxide resistance protein</fullName>
    </submittedName>
</protein>
<comment type="caution">
    <text evidence="2">The sequence shown here is derived from an EMBL/GenBank/DDBJ whole genome shotgun (WGS) entry which is preliminary data.</text>
</comment>
<dbReference type="Gene3D" id="3.30.300.20">
    <property type="match status" value="1"/>
</dbReference>
<dbReference type="Pfam" id="PF02566">
    <property type="entry name" value="OsmC"/>
    <property type="match status" value="1"/>
</dbReference>
<dbReference type="InterPro" id="IPR019953">
    <property type="entry name" value="OHR"/>
</dbReference>
<dbReference type="Proteomes" id="UP001156389">
    <property type="component" value="Unassembled WGS sequence"/>
</dbReference>
<dbReference type="SUPFAM" id="SSF82784">
    <property type="entry name" value="OsmC-like"/>
    <property type="match status" value="1"/>
</dbReference>